<dbReference type="AlphaFoldDB" id="A0A1X9SKU0"/>
<dbReference type="RefSeq" id="WP_096013822.1">
    <property type="nucleotide sequence ID" value="NZ_CP015578.1"/>
</dbReference>
<dbReference type="InterPro" id="IPR013765">
    <property type="entry name" value="DNA_recomb/repair_RecA"/>
</dbReference>
<evidence type="ECO:0000256" key="6">
    <source>
        <dbReference type="ARBA" id="ARBA00022840"/>
    </source>
</evidence>
<dbReference type="Proteomes" id="UP000202031">
    <property type="component" value="Chromosome"/>
</dbReference>
<dbReference type="GeneID" id="46920554"/>
<dbReference type="Pfam" id="PF21096">
    <property type="entry name" value="RecA_C"/>
    <property type="match status" value="1"/>
</dbReference>
<evidence type="ECO:0000256" key="11">
    <source>
        <dbReference type="HAMAP-Rule" id="MF_00268"/>
    </source>
</evidence>
<evidence type="ECO:0000313" key="16">
    <source>
        <dbReference type="EMBL" id="ARQ96865.1"/>
    </source>
</evidence>
<keyword evidence="10 11" id="KW-0742">SOS response</keyword>
<dbReference type="InterPro" id="IPR020588">
    <property type="entry name" value="RecA_ATP-bd"/>
</dbReference>
<dbReference type="PANTHER" id="PTHR45900">
    <property type="entry name" value="RECA"/>
    <property type="match status" value="1"/>
</dbReference>
<comment type="subcellular location">
    <subcellularLocation>
        <location evidence="11">Cytoplasm</location>
    </subcellularLocation>
</comment>
<evidence type="ECO:0000256" key="4">
    <source>
        <dbReference type="ARBA" id="ARBA00022741"/>
    </source>
</evidence>
<dbReference type="GO" id="GO:0003684">
    <property type="term" value="F:damaged DNA binding"/>
    <property type="evidence" value="ECO:0007669"/>
    <property type="project" value="UniProtKB-UniRule"/>
</dbReference>
<feature type="domain" description="RecA family profile 1" evidence="14">
    <location>
        <begin position="35"/>
        <end position="194"/>
    </location>
</feature>
<evidence type="ECO:0000256" key="13">
    <source>
        <dbReference type="RuleBase" id="RU004527"/>
    </source>
</evidence>
<dbReference type="InterPro" id="IPR003593">
    <property type="entry name" value="AAA+_ATPase"/>
</dbReference>
<evidence type="ECO:0000256" key="8">
    <source>
        <dbReference type="ARBA" id="ARBA00023172"/>
    </source>
</evidence>
<dbReference type="GO" id="GO:0005524">
    <property type="term" value="F:ATP binding"/>
    <property type="evidence" value="ECO:0007669"/>
    <property type="project" value="UniProtKB-UniRule"/>
</dbReference>
<dbReference type="InterPro" id="IPR023400">
    <property type="entry name" value="RecA_C_sf"/>
</dbReference>
<evidence type="ECO:0000256" key="5">
    <source>
        <dbReference type="ARBA" id="ARBA00022763"/>
    </source>
</evidence>
<feature type="domain" description="RecA family profile 2" evidence="15">
    <location>
        <begin position="200"/>
        <end position="273"/>
    </location>
</feature>
<dbReference type="NCBIfam" id="TIGR02012">
    <property type="entry name" value="tigrfam_recA"/>
    <property type="match status" value="1"/>
</dbReference>
<evidence type="ECO:0000259" key="14">
    <source>
        <dbReference type="PROSITE" id="PS50162"/>
    </source>
</evidence>
<accession>A0A1X9SKU0</accession>
<dbReference type="GO" id="GO:0003697">
    <property type="term" value="F:single-stranded DNA binding"/>
    <property type="evidence" value="ECO:0007669"/>
    <property type="project" value="UniProtKB-UniRule"/>
</dbReference>
<dbReference type="KEGG" id="clx:CLAN_0081"/>
<dbReference type="InterPro" id="IPR020584">
    <property type="entry name" value="DNA_recomb/repair_RecA_CS"/>
</dbReference>
<dbReference type="PROSITE" id="PS50163">
    <property type="entry name" value="RECA_3"/>
    <property type="match status" value="1"/>
</dbReference>
<gene>
    <name evidence="11 16" type="primary">recA</name>
    <name evidence="16" type="ORF">CLAN_0081</name>
</gene>
<dbReference type="GO" id="GO:0006310">
    <property type="term" value="P:DNA recombination"/>
    <property type="evidence" value="ECO:0007669"/>
    <property type="project" value="UniProtKB-UniRule"/>
</dbReference>
<sequence>MDENKKKSLDLALKQIDKAFGKGTILRLGDKEIEPIDSISTGSIGLDIALGIGGVPKGRIIEIYGPESSGKTTLTLHLIAECQKAGGVCAFVDAEHALDVKYAKNLGIDTDNLYISQPDFGEQALDIVETLARSGAVDLIIVDSVAALTPKSEIEGDMGDQHVGLQARLMSQALRKLTGIVHKMGTTVVFINQIRMKIGAMGYGTPETTTGGNALKFYASVRLDVRKVATLKQSDEPIGNRVKVKVVKNKVAPPFKVAEFDIMFGEGISKEGEIVDYGVKLDIIDKSGAWFSYESTKIGQGRENAKAFLKENLNIAEEITTKIRENIGDSMMSSADDENESEEE</sequence>
<protein>
    <recommendedName>
        <fullName evidence="2 11">Protein RecA</fullName>
    </recommendedName>
    <alternativeName>
        <fullName evidence="11 12">Recombinase A</fullName>
    </alternativeName>
</protein>
<evidence type="ECO:0000256" key="3">
    <source>
        <dbReference type="ARBA" id="ARBA00022490"/>
    </source>
</evidence>
<dbReference type="GO" id="GO:0005829">
    <property type="term" value="C:cytosol"/>
    <property type="evidence" value="ECO:0007669"/>
    <property type="project" value="TreeGrafter"/>
</dbReference>
<dbReference type="SMART" id="SM00382">
    <property type="entry name" value="AAA"/>
    <property type="match status" value="1"/>
</dbReference>
<dbReference type="PROSITE" id="PS50162">
    <property type="entry name" value="RECA_2"/>
    <property type="match status" value="1"/>
</dbReference>
<dbReference type="GO" id="GO:0009432">
    <property type="term" value="P:SOS response"/>
    <property type="evidence" value="ECO:0007669"/>
    <property type="project" value="UniProtKB-UniRule"/>
</dbReference>
<proteinExistence type="inferred from homology"/>
<dbReference type="Gene3D" id="3.40.50.300">
    <property type="entry name" value="P-loop containing nucleotide triphosphate hydrolases"/>
    <property type="match status" value="1"/>
</dbReference>
<dbReference type="InterPro" id="IPR049428">
    <property type="entry name" value="RecA-like_N"/>
</dbReference>
<dbReference type="PROSITE" id="PS00321">
    <property type="entry name" value="RECA_1"/>
    <property type="match status" value="1"/>
</dbReference>
<evidence type="ECO:0000259" key="15">
    <source>
        <dbReference type="PROSITE" id="PS50163"/>
    </source>
</evidence>
<keyword evidence="4 11" id="KW-0547">Nucleotide-binding</keyword>
<evidence type="ECO:0000313" key="17">
    <source>
        <dbReference type="Proteomes" id="UP000202031"/>
    </source>
</evidence>
<dbReference type="EMBL" id="CP015578">
    <property type="protein sequence ID" value="ARQ96865.1"/>
    <property type="molecule type" value="Genomic_DNA"/>
</dbReference>
<dbReference type="InterPro" id="IPR049261">
    <property type="entry name" value="RecA-like_C"/>
</dbReference>
<dbReference type="InterPro" id="IPR020587">
    <property type="entry name" value="RecA_monomer-monomer_interface"/>
</dbReference>
<organism evidence="16 17">
    <name type="scientific">Campylobacter lanienae NCTC 13004</name>
    <dbReference type="NCBI Taxonomy" id="1031753"/>
    <lineage>
        <taxon>Bacteria</taxon>
        <taxon>Pseudomonadati</taxon>
        <taxon>Campylobacterota</taxon>
        <taxon>Epsilonproteobacteria</taxon>
        <taxon>Campylobacterales</taxon>
        <taxon>Campylobacteraceae</taxon>
        <taxon>Campylobacter</taxon>
    </lineage>
</organism>
<name>A0A1X9SKU0_9BACT</name>
<keyword evidence="3 11" id="KW-0963">Cytoplasm</keyword>
<evidence type="ECO:0000256" key="1">
    <source>
        <dbReference type="ARBA" id="ARBA00009391"/>
    </source>
</evidence>
<keyword evidence="7 11" id="KW-0238">DNA-binding</keyword>
<dbReference type="SUPFAM" id="SSF52540">
    <property type="entry name" value="P-loop containing nucleoside triphosphate hydrolases"/>
    <property type="match status" value="1"/>
</dbReference>
<keyword evidence="5 11" id="KW-0227">DNA damage</keyword>
<evidence type="ECO:0000256" key="10">
    <source>
        <dbReference type="ARBA" id="ARBA00023236"/>
    </source>
</evidence>
<dbReference type="Pfam" id="PF00154">
    <property type="entry name" value="RecA_N"/>
    <property type="match status" value="1"/>
</dbReference>
<keyword evidence="9 11" id="KW-0234">DNA repair</keyword>
<dbReference type="SUPFAM" id="SSF54752">
    <property type="entry name" value="RecA protein, C-terminal domain"/>
    <property type="match status" value="1"/>
</dbReference>
<dbReference type="InterPro" id="IPR027417">
    <property type="entry name" value="P-loop_NTPase"/>
</dbReference>
<dbReference type="PANTHER" id="PTHR45900:SF1">
    <property type="entry name" value="MITOCHONDRIAL DNA REPAIR PROTEIN RECA HOMOLOG-RELATED"/>
    <property type="match status" value="1"/>
</dbReference>
<dbReference type="CDD" id="cd00983">
    <property type="entry name" value="RecA"/>
    <property type="match status" value="1"/>
</dbReference>
<evidence type="ECO:0000256" key="12">
    <source>
        <dbReference type="RuleBase" id="RU000526"/>
    </source>
</evidence>
<evidence type="ECO:0000256" key="7">
    <source>
        <dbReference type="ARBA" id="ARBA00023125"/>
    </source>
</evidence>
<dbReference type="GO" id="GO:0140664">
    <property type="term" value="F:ATP-dependent DNA damage sensor activity"/>
    <property type="evidence" value="ECO:0007669"/>
    <property type="project" value="InterPro"/>
</dbReference>
<dbReference type="GO" id="GO:0006281">
    <property type="term" value="P:DNA repair"/>
    <property type="evidence" value="ECO:0007669"/>
    <property type="project" value="UniProtKB-UniRule"/>
</dbReference>
<reference evidence="17" key="1">
    <citation type="journal article" date="2017" name="Genome Biol. Evol.">
        <title>Comparative Genomic Analysis Identifies a Campylobacter Clade Deficient in Selenium Metabolism.</title>
        <authorList>
            <person name="Miller W.G."/>
            <person name="Yee E."/>
            <person name="Lopes B.S."/>
            <person name="Chapman M.H."/>
            <person name="Huynh S."/>
            <person name="Bono J.L."/>
            <person name="Parker C.T."/>
            <person name="Strachan N.J.C."/>
            <person name="Forbes K.J."/>
        </authorList>
    </citation>
    <scope>NUCLEOTIDE SEQUENCE [LARGE SCALE GENOMIC DNA]</scope>
    <source>
        <strain evidence="17">NCTC 13004</strain>
    </source>
</reference>
<dbReference type="HAMAP" id="MF_00268">
    <property type="entry name" value="RecA"/>
    <property type="match status" value="1"/>
</dbReference>
<dbReference type="FunFam" id="3.40.50.300:FF:000087">
    <property type="entry name" value="Recombinase RecA"/>
    <property type="match status" value="1"/>
</dbReference>
<feature type="binding site" evidence="11">
    <location>
        <begin position="65"/>
        <end position="72"/>
    </location>
    <ligand>
        <name>ATP</name>
        <dbReference type="ChEBI" id="CHEBI:30616"/>
    </ligand>
</feature>
<comment type="function">
    <text evidence="11">Can catalyze the hydrolysis of ATP in the presence of single-stranded DNA, the ATP-dependent uptake of single-stranded DNA by duplex DNA, and the ATP-dependent hybridization of homologous single-stranded DNAs. It interacts with LexA causing its activation and leading to its autocatalytic cleavage.</text>
</comment>
<evidence type="ECO:0000256" key="2">
    <source>
        <dbReference type="ARBA" id="ARBA00015553"/>
    </source>
</evidence>
<dbReference type="PRINTS" id="PR00142">
    <property type="entry name" value="RECA"/>
</dbReference>
<reference evidence="17" key="2">
    <citation type="journal article" date="2017" name="Genome Biol. Evol.">
        <title>Comparative genomic analysis identifies a Campylobacter clade deficient in selenium metabolism.</title>
        <authorList>
            <person name="Miller W.G."/>
            <person name="Yee E."/>
            <person name="Lopes B.S."/>
            <person name="Chapman M.H."/>
            <person name="Huynh S."/>
            <person name="Bono J.L."/>
            <person name="Parker C.T."/>
            <person name="Strachan N.J.C."/>
            <person name="Forbes K.J."/>
        </authorList>
    </citation>
    <scope>NUCLEOTIDE SEQUENCE [LARGE SCALE GENOMIC DNA]</scope>
    <source>
        <strain evidence="17">NCTC 13004</strain>
    </source>
</reference>
<evidence type="ECO:0000256" key="9">
    <source>
        <dbReference type="ARBA" id="ARBA00023204"/>
    </source>
</evidence>
<keyword evidence="8 11" id="KW-0233">DNA recombination</keyword>
<comment type="similarity">
    <text evidence="1 11 13">Belongs to the RecA family.</text>
</comment>
<keyword evidence="6 11" id="KW-0067">ATP-binding</keyword>